<dbReference type="InterPro" id="IPR009734">
    <property type="entry name" value="Myoviridae_GpU"/>
</dbReference>
<gene>
    <name evidence="1" type="ORF">ACFSAV_04095</name>
</gene>
<evidence type="ECO:0000313" key="2">
    <source>
        <dbReference type="Proteomes" id="UP001597420"/>
    </source>
</evidence>
<organism evidence="1 2">
    <name type="scientific">Pasteurella oralis</name>
    <dbReference type="NCBI Taxonomy" id="1071947"/>
    <lineage>
        <taxon>Bacteria</taxon>
        <taxon>Pseudomonadati</taxon>
        <taxon>Pseudomonadota</taxon>
        <taxon>Gammaproteobacteria</taxon>
        <taxon>Pasteurellales</taxon>
        <taxon>Pasteurellaceae</taxon>
        <taxon>Pasteurella</taxon>
    </lineage>
</organism>
<dbReference type="EMBL" id="JBHUFP010000005">
    <property type="protein sequence ID" value="MFD1805561.1"/>
    <property type="molecule type" value="Genomic_DNA"/>
</dbReference>
<name>A0ABW4NU84_9PAST</name>
<sequence>MYLMLGTIALEPIDITDFSESQPANFAEHTVVKGKPRLQATGENLIDLSLAVRLHHKIGGVESRYQALLDAKAKQQALALIWGQGKFKGNFVITNINATTKFTDKYGNVLCRELDVSLKEFAGELKDEKLGAALNLGSNALLGSIFPPTIFEGINKSKDILNKGIHLYNQGKRLIDEVQNTVAVIKQFAHGTSALADLPQALAQVNHALGPFNQLAGMRELLAQISAVLPVVNEFSQGIMEIQTNLADMQTSFQQGTEGTNWQDWFPSVNSAMTNVTETIDMLAPRVAEMTAWIVLRADEELTRKEEEHDTDPA</sequence>
<keyword evidence="2" id="KW-1185">Reference proteome</keyword>
<protein>
    <submittedName>
        <fullName evidence="1">Phage tail protein</fullName>
    </submittedName>
</protein>
<dbReference type="Pfam" id="PF06995">
    <property type="entry name" value="Phage_P2_GpU"/>
    <property type="match status" value="1"/>
</dbReference>
<reference evidence="2" key="1">
    <citation type="journal article" date="2019" name="Int. J. Syst. Evol. Microbiol.">
        <title>The Global Catalogue of Microorganisms (GCM) 10K type strain sequencing project: providing services to taxonomists for standard genome sequencing and annotation.</title>
        <authorList>
            <consortium name="The Broad Institute Genomics Platform"/>
            <consortium name="The Broad Institute Genome Sequencing Center for Infectious Disease"/>
            <person name="Wu L."/>
            <person name="Ma J."/>
        </authorList>
    </citation>
    <scope>NUCLEOTIDE SEQUENCE [LARGE SCALE GENOMIC DNA]</scope>
    <source>
        <strain evidence="2">CCM 7950</strain>
    </source>
</reference>
<accession>A0ABW4NU84</accession>
<proteinExistence type="predicted"/>
<comment type="caution">
    <text evidence="1">The sequence shown here is derived from an EMBL/GenBank/DDBJ whole genome shotgun (WGS) entry which is preliminary data.</text>
</comment>
<dbReference type="RefSeq" id="WP_379096502.1">
    <property type="nucleotide sequence ID" value="NZ_JBHUFP010000005.1"/>
</dbReference>
<dbReference type="Proteomes" id="UP001597420">
    <property type="component" value="Unassembled WGS sequence"/>
</dbReference>
<evidence type="ECO:0000313" key="1">
    <source>
        <dbReference type="EMBL" id="MFD1805561.1"/>
    </source>
</evidence>